<dbReference type="OrthoDB" id="9758757at2"/>
<dbReference type="Pfam" id="PF00873">
    <property type="entry name" value="ACR_tran"/>
    <property type="match status" value="4"/>
</dbReference>
<protein>
    <submittedName>
        <fullName evidence="2">Cation transporter</fullName>
    </submittedName>
</protein>
<dbReference type="GO" id="GO:0005886">
    <property type="term" value="C:plasma membrane"/>
    <property type="evidence" value="ECO:0007669"/>
    <property type="project" value="TreeGrafter"/>
</dbReference>
<dbReference type="PANTHER" id="PTHR32063">
    <property type="match status" value="1"/>
</dbReference>
<dbReference type="Gene3D" id="3.30.2090.10">
    <property type="entry name" value="Multidrug efflux transporter AcrB TolC docking domain, DN and DC subdomains"/>
    <property type="match status" value="2"/>
</dbReference>
<dbReference type="Gene3D" id="3.30.70.1440">
    <property type="entry name" value="Multidrug efflux transporter AcrB pore domain"/>
    <property type="match status" value="1"/>
</dbReference>
<comment type="caution">
    <text evidence="2">The sequence shown here is derived from an EMBL/GenBank/DDBJ whole genome shotgun (WGS) entry which is preliminary data.</text>
</comment>
<keyword evidence="1" id="KW-0472">Membrane</keyword>
<evidence type="ECO:0000313" key="3">
    <source>
        <dbReference type="Proteomes" id="UP000237608"/>
    </source>
</evidence>
<feature type="transmembrane region" description="Helical" evidence="1">
    <location>
        <begin position="1121"/>
        <end position="1140"/>
    </location>
</feature>
<feature type="transmembrane region" description="Helical" evidence="1">
    <location>
        <begin position="534"/>
        <end position="562"/>
    </location>
</feature>
<evidence type="ECO:0000313" key="2">
    <source>
        <dbReference type="EMBL" id="PQJ74807.1"/>
    </source>
</evidence>
<keyword evidence="3" id="KW-1185">Reference proteome</keyword>
<proteinExistence type="predicted"/>
<dbReference type="InterPro" id="IPR027463">
    <property type="entry name" value="AcrB_DN_DC_subdom"/>
</dbReference>
<dbReference type="InterPro" id="IPR001036">
    <property type="entry name" value="Acrflvin-R"/>
</dbReference>
<dbReference type="AlphaFoldDB" id="A0A2S7WB48"/>
<feature type="transmembrane region" description="Helical" evidence="1">
    <location>
        <begin position="366"/>
        <end position="383"/>
    </location>
</feature>
<feature type="transmembrane region" description="Helical" evidence="1">
    <location>
        <begin position="501"/>
        <end position="522"/>
    </location>
</feature>
<evidence type="ECO:0000256" key="1">
    <source>
        <dbReference type="SAM" id="Phobius"/>
    </source>
</evidence>
<dbReference type="PRINTS" id="PR00702">
    <property type="entry name" value="ACRIFLAVINRP"/>
</dbReference>
<dbReference type="GO" id="GO:0042910">
    <property type="term" value="F:xenobiotic transmembrane transporter activity"/>
    <property type="evidence" value="ECO:0007669"/>
    <property type="project" value="TreeGrafter"/>
</dbReference>
<feature type="transmembrane region" description="Helical" evidence="1">
    <location>
        <begin position="1053"/>
        <end position="1072"/>
    </location>
</feature>
<feature type="transmembrane region" description="Helical" evidence="1">
    <location>
        <begin position="415"/>
        <end position="435"/>
    </location>
</feature>
<feature type="transmembrane region" description="Helical" evidence="1">
    <location>
        <begin position="1205"/>
        <end position="1231"/>
    </location>
</feature>
<accession>A0A2S7WB48</accession>
<feature type="transmembrane region" description="Helical" evidence="1">
    <location>
        <begin position="582"/>
        <end position="605"/>
    </location>
</feature>
<feature type="transmembrane region" description="Helical" evidence="1">
    <location>
        <begin position="1078"/>
        <end position="1100"/>
    </location>
</feature>
<dbReference type="SUPFAM" id="SSF82693">
    <property type="entry name" value="Multidrug efflux transporter AcrB pore domain, PN1, PN2, PC1 and PC2 subdomains"/>
    <property type="match status" value="2"/>
</dbReference>
<dbReference type="PANTHER" id="PTHR32063:SF19">
    <property type="entry name" value="CATION EFFLUX SYSTEM PROTEIN CUSA"/>
    <property type="match status" value="1"/>
</dbReference>
<dbReference type="Gene3D" id="3.30.70.1430">
    <property type="entry name" value="Multidrug efflux transporter AcrB pore domain"/>
    <property type="match status" value="3"/>
</dbReference>
<feature type="transmembrane region" description="Helical" evidence="1">
    <location>
        <begin position="654"/>
        <end position="671"/>
    </location>
</feature>
<dbReference type="SUPFAM" id="SSF82866">
    <property type="entry name" value="Multidrug efflux transporter AcrB transmembrane domain"/>
    <property type="match status" value="2"/>
</dbReference>
<gene>
    <name evidence="2" type="ORF">BTO13_05850</name>
</gene>
<feature type="transmembrane region" description="Helical" evidence="1">
    <location>
        <begin position="390"/>
        <end position="409"/>
    </location>
</feature>
<dbReference type="Proteomes" id="UP000237608">
    <property type="component" value="Unassembled WGS sequence"/>
</dbReference>
<name>A0A2S7WB48_9FLAO</name>
<feature type="transmembrane region" description="Helical" evidence="1">
    <location>
        <begin position="617"/>
        <end position="642"/>
    </location>
</feature>
<sequence length="1244" mass="138194">MLNKSIKFLIENKLVAVLLLVLFVGWGTVNAPFNRDTGFLPSNPVAVDAIPDIGENQQIVFTKWDGRSPQDIEDQITYPLTTSLLGIPGVKTIRSSSMFGFSSIYIIFEEDIEFYWSRSRILEKLNSLPSGLLPEGVNPALGPDATGLGQIFWYTLEGRDEKGNVTGGWDLQELRSIQDYYVKYALSSASGVSEVASIGGYVQEYQVDVNPELMRQYNIGLHHVVKAVKESNKDIGAQTLEINQAEYLVRGLGYVKSISDIENAVVTSEDYTSIRIKDIGNVSLGPATRRGLLDKEGAEVVGAVVVARYGANPMEVINNVKEKINELSAGLPSKVLADGRTSQITIVPFYDRTELIQETLGTLNEALTLEILITILVIIVMVFNLRASILISGLLPVAVLMVFIAMKLFGVDANIVALSGIAIAIGTMVDVGVILSENIIRHLDEDDKKLPINTVVYNATAEVSGAIVTAVATTIISFIPVFTLIGAEGKLFRPLAFTKTFALVAALVIALFLIPPFAASIFKKVNIRKTTNYALNSLMVVIGLLIMIYGYWIGGLLIGFGITAVWFAVKQREAYSFSVVNFNFLITKNTINIVLSAVAIVFLLAEYWRPLGLDKSIFLNLLFVSIVCFGLLGIFVLFQNYYGKILKWALENRLLFLTIPTTLLIFGFVIMKNTGKEFMPSLNEGSFLLMPTSMPHSGVEENKRVLQQLDMAVASIPEIETVVGKAGRTESALDPAPLSMYENVIQYKSEYMLNENGERQRYKVNDDGEYILKNGMSLRAEQREAWQSLNAKEQLIPDKDGEFYRNWRPEIESPDDIWNEIIRVTKLPGVTSAPKLQPIETRLVMLQTGMRAPMGIKVKGQDLKQIEAFGVQLENILKQSEGVKQEAVFADRIVGKPYLLIDIDREKIARYGVTVEEVQNVLKVAVGGMVLTQTVEGRERYGVRVRYPRELRANPDDLKQIYVPVEKGSPVPLSELATIRYEQGPQVIKSEDTFLIGYVLFDKLDGFAEVNVVENAQALIQQKIDSGELIVPKGISYKFTGTYENQLRAEKTLSVVVPLALLIIFLILYFQFRSVSTSLMIFTGITVAFAGGFIMMWLYGQDWFLNFNFFGENLRDLFNMKTINLSVAVWVGFIALFGIATDDGVVMATYLTQTFDKETPTDKKGIRLATLEAAGKRIRPCLMTTVTTVLALLPVLTSTGRGSDIMIPMAIPIFGGMIIDITSYFIVPVLFSWKKEFQLKKITK</sequence>
<dbReference type="Gene3D" id="1.20.1640.10">
    <property type="entry name" value="Multidrug efflux transporter AcrB transmembrane domain"/>
    <property type="match status" value="4"/>
</dbReference>
<dbReference type="SUPFAM" id="SSF82714">
    <property type="entry name" value="Multidrug efflux transporter AcrB TolC docking domain, DN and DC subdomains"/>
    <property type="match status" value="2"/>
</dbReference>
<dbReference type="RefSeq" id="WP_105045952.1">
    <property type="nucleotide sequence ID" value="NZ_CP150662.1"/>
</dbReference>
<dbReference type="EMBL" id="MSCL01000001">
    <property type="protein sequence ID" value="PQJ74807.1"/>
    <property type="molecule type" value="Genomic_DNA"/>
</dbReference>
<feature type="transmembrane region" description="Helical" evidence="1">
    <location>
        <begin position="455"/>
        <end position="481"/>
    </location>
</feature>
<reference evidence="2 3" key="1">
    <citation type="submission" date="2016-12" db="EMBL/GenBank/DDBJ databases">
        <title>Trade-off between light-utilization and light-protection in marine flavobacteria.</title>
        <authorList>
            <person name="Kumagai Y."/>
            <person name="Yoshizawa S."/>
            <person name="Kogure K."/>
            <person name="Iwasaki W."/>
        </authorList>
    </citation>
    <scope>NUCLEOTIDE SEQUENCE [LARGE SCALE GENOMIC DNA]</scope>
    <source>
        <strain evidence="2 3">KCTC 22729</strain>
    </source>
</reference>
<dbReference type="Gene3D" id="3.30.70.1320">
    <property type="entry name" value="Multidrug efflux transporter AcrB pore domain like"/>
    <property type="match status" value="1"/>
</dbReference>
<organism evidence="2 3">
    <name type="scientific">Polaribacter gangjinensis</name>
    <dbReference type="NCBI Taxonomy" id="574710"/>
    <lineage>
        <taxon>Bacteria</taxon>
        <taxon>Pseudomonadati</taxon>
        <taxon>Bacteroidota</taxon>
        <taxon>Flavobacteriia</taxon>
        <taxon>Flavobacteriales</taxon>
        <taxon>Flavobacteriaceae</taxon>
    </lineage>
</organism>
<keyword evidence="1" id="KW-1133">Transmembrane helix</keyword>
<keyword evidence="1" id="KW-0812">Transmembrane</keyword>